<dbReference type="InterPro" id="IPR039323">
    <property type="entry name" value="ANKRD_45/46/60"/>
</dbReference>
<dbReference type="Pfam" id="PF12796">
    <property type="entry name" value="Ank_2"/>
    <property type="match status" value="1"/>
</dbReference>
<protein>
    <submittedName>
        <fullName evidence="2">Uncharacterized protein</fullName>
    </submittedName>
</protein>
<dbReference type="VEuPathDB" id="FungiDB:F4678DRAFT_465114"/>
<dbReference type="InterPro" id="IPR055530">
    <property type="entry name" value="DUF7104"/>
</dbReference>
<proteinExistence type="predicted"/>
<accession>A0A9W8NK20</accession>
<dbReference type="InterPro" id="IPR002110">
    <property type="entry name" value="Ankyrin_rpt"/>
</dbReference>
<dbReference type="EMBL" id="JANPWZ010000227">
    <property type="protein sequence ID" value="KAJ3578355.1"/>
    <property type="molecule type" value="Genomic_DNA"/>
</dbReference>
<comment type="caution">
    <text evidence="2">The sequence shown here is derived from an EMBL/GenBank/DDBJ whole genome shotgun (WGS) entry which is preliminary data.</text>
</comment>
<dbReference type="Pfam" id="PF23397">
    <property type="entry name" value="DUF7104"/>
    <property type="match status" value="7"/>
</dbReference>
<dbReference type="AlphaFoldDB" id="A0A9W8NK20"/>
<sequence>MVKTAASNEGSGKELMALLLQERGDQINITADVLKAVASNERSGKELMALLLQRKGDQIKITEDVVEATASNEGSGEELMALLLQERGNQIIITENIIKAAVENESRSNEVIALLLKRAGNQIMITRKSICSILRWCDIQSVSLLLQERDDQVDITADVLKAAASNEWSGKEVMALLLQKKGDQIKITEDVVEAAASNEGSGKELMALLLQERGDQIKITEDVLKAAAGNEGSSKEVITFLLGTRHEDVVNNLTEAVCFIAAAGGQLGVLELVSRHQGLLLCQAEWFGIATLYNAAKCGDLDTLQQLLCQGVNPSVKNVRNESPLWIAASRGHLEIVKCLVQRSDVDINSRSSLGRPPIFCPSADGDMPIVEILVGAGAITDIQDVDGETAISMAKKNGYSQIVHLLEHSVTNSPFPRSQDGPNKVEAPPQTCHPTRPSLVT</sequence>
<dbReference type="PANTHER" id="PTHR22677:SF4">
    <property type="entry name" value="USHER SYNDROME TYPE-1G PROTEIN-LIKE PROTEIN"/>
    <property type="match status" value="1"/>
</dbReference>
<evidence type="ECO:0000313" key="2">
    <source>
        <dbReference type="EMBL" id="KAJ3578355.1"/>
    </source>
</evidence>
<keyword evidence="3" id="KW-1185">Reference proteome</keyword>
<dbReference type="Proteomes" id="UP001148614">
    <property type="component" value="Unassembled WGS sequence"/>
</dbReference>
<evidence type="ECO:0000256" key="1">
    <source>
        <dbReference type="SAM" id="MobiDB-lite"/>
    </source>
</evidence>
<dbReference type="InterPro" id="IPR036770">
    <property type="entry name" value="Ankyrin_rpt-contain_sf"/>
</dbReference>
<feature type="region of interest" description="Disordered" evidence="1">
    <location>
        <begin position="412"/>
        <end position="442"/>
    </location>
</feature>
<dbReference type="Gene3D" id="1.25.40.20">
    <property type="entry name" value="Ankyrin repeat-containing domain"/>
    <property type="match status" value="1"/>
</dbReference>
<gene>
    <name evidence="2" type="ORF">NPX13_g2214</name>
</gene>
<dbReference type="SUPFAM" id="SSF48403">
    <property type="entry name" value="Ankyrin repeat"/>
    <property type="match status" value="1"/>
</dbReference>
<evidence type="ECO:0000313" key="3">
    <source>
        <dbReference type="Proteomes" id="UP001148614"/>
    </source>
</evidence>
<dbReference type="SMART" id="SM00248">
    <property type="entry name" value="ANK"/>
    <property type="match status" value="4"/>
</dbReference>
<reference evidence="2" key="1">
    <citation type="submission" date="2022-07" db="EMBL/GenBank/DDBJ databases">
        <title>Genome Sequence of Xylaria arbuscula.</title>
        <authorList>
            <person name="Buettner E."/>
        </authorList>
    </citation>
    <scope>NUCLEOTIDE SEQUENCE</scope>
    <source>
        <strain evidence="2">VT107</strain>
    </source>
</reference>
<dbReference type="Gene3D" id="1.20.5.340">
    <property type="match status" value="3"/>
</dbReference>
<name>A0A9W8NK20_9PEZI</name>
<dbReference type="PANTHER" id="PTHR22677">
    <property type="entry name" value="ANKYRIN REPEAT DOMAIN-CONTAINING PROTEIN 60"/>
    <property type="match status" value="1"/>
</dbReference>
<organism evidence="2 3">
    <name type="scientific">Xylaria arbuscula</name>
    <dbReference type="NCBI Taxonomy" id="114810"/>
    <lineage>
        <taxon>Eukaryota</taxon>
        <taxon>Fungi</taxon>
        <taxon>Dikarya</taxon>
        <taxon>Ascomycota</taxon>
        <taxon>Pezizomycotina</taxon>
        <taxon>Sordariomycetes</taxon>
        <taxon>Xylariomycetidae</taxon>
        <taxon>Xylariales</taxon>
        <taxon>Xylariaceae</taxon>
        <taxon>Xylaria</taxon>
    </lineage>
</organism>